<protein>
    <submittedName>
        <fullName evidence="1">Uncharacterized protein</fullName>
    </submittedName>
</protein>
<dbReference type="EMBL" id="HBFB01028179">
    <property type="protein sequence ID" value="CAD8691594.1"/>
    <property type="molecule type" value="Transcribed_RNA"/>
</dbReference>
<proteinExistence type="predicted"/>
<evidence type="ECO:0000313" key="1">
    <source>
        <dbReference type="EMBL" id="CAD8691594.1"/>
    </source>
</evidence>
<dbReference type="AlphaFoldDB" id="A0A7S0WYN7"/>
<sequence>MQTVRTWGAPHPFHGARSASARKCVLAKAAKTTAAAPVIPAWPEFCRSASGEWEGVSCTFNGSGEAQPLPSNYVPDAYRQWGVELYDWQTVVSSRALPEQPGQLELVCRRMMPTVGCEADAVAFTEERSGGAASSNGAAAATAAPALRLVVTEADGSYIAAPASLPSEGNAAVEVCMVRGASGEGKAQRVRVVHQLRRNWQSMEWMLAGVDVHNERCDGPYRGLVELCGCGGGMSPFGTTDRVAASQVEGSWRTVSSTGAGEPGSASAAGSEAVLLPLGLWMRSSVQGAEGEVAIEVGTLMPGGSQRKLARVAFKSGQLAHSQMEVQDRS</sequence>
<name>A0A7S0WYN7_9CHLO</name>
<reference evidence="1" key="1">
    <citation type="submission" date="2021-01" db="EMBL/GenBank/DDBJ databases">
        <authorList>
            <person name="Corre E."/>
            <person name="Pelletier E."/>
            <person name="Niang G."/>
            <person name="Scheremetjew M."/>
            <person name="Finn R."/>
            <person name="Kale V."/>
            <person name="Holt S."/>
            <person name="Cochrane G."/>
            <person name="Meng A."/>
            <person name="Brown T."/>
            <person name="Cohen L."/>
        </authorList>
    </citation>
    <scope>NUCLEOTIDE SEQUENCE</scope>
    <source>
        <strain evidence="1">SAG 11-49</strain>
    </source>
</reference>
<organism evidence="1">
    <name type="scientific">Chlamydomonas leiostraca</name>
    <dbReference type="NCBI Taxonomy" id="1034604"/>
    <lineage>
        <taxon>Eukaryota</taxon>
        <taxon>Viridiplantae</taxon>
        <taxon>Chlorophyta</taxon>
        <taxon>core chlorophytes</taxon>
        <taxon>Chlorophyceae</taxon>
        <taxon>CS clade</taxon>
        <taxon>Chlamydomonadales</taxon>
        <taxon>Chlamydomonadaceae</taxon>
        <taxon>Chlamydomonas</taxon>
    </lineage>
</organism>
<accession>A0A7S0WYN7</accession>
<gene>
    <name evidence="1" type="ORF">CLEI1391_LOCUS15777</name>
</gene>